<dbReference type="PANTHER" id="PTHR36792">
    <property type="entry name" value="EXPRESSED PROTEIN"/>
    <property type="match status" value="1"/>
</dbReference>
<proteinExistence type="predicted"/>
<dbReference type="PANTHER" id="PTHR36792:SF5">
    <property type="entry name" value="SEL1 REPEAT PROTEIN"/>
    <property type="match status" value="1"/>
</dbReference>
<evidence type="ECO:0000256" key="1">
    <source>
        <dbReference type="SAM" id="MobiDB-lite"/>
    </source>
</evidence>
<comment type="caution">
    <text evidence="3">The sequence shown here is derived from an EMBL/GenBank/DDBJ whole genome shotgun (WGS) entry which is preliminary data.</text>
</comment>
<keyword evidence="4" id="KW-1185">Reference proteome</keyword>
<organism evidence="3 4">
    <name type="scientific">Salix dunnii</name>
    <dbReference type="NCBI Taxonomy" id="1413687"/>
    <lineage>
        <taxon>Eukaryota</taxon>
        <taxon>Viridiplantae</taxon>
        <taxon>Streptophyta</taxon>
        <taxon>Embryophyta</taxon>
        <taxon>Tracheophyta</taxon>
        <taxon>Spermatophyta</taxon>
        <taxon>Magnoliopsida</taxon>
        <taxon>eudicotyledons</taxon>
        <taxon>Gunneridae</taxon>
        <taxon>Pentapetalae</taxon>
        <taxon>rosids</taxon>
        <taxon>fabids</taxon>
        <taxon>Malpighiales</taxon>
        <taxon>Salicaceae</taxon>
        <taxon>Saliceae</taxon>
        <taxon>Salix</taxon>
    </lineage>
</organism>
<keyword evidence="2" id="KW-1133">Transmembrane helix</keyword>
<accession>A0A835MPY3</accession>
<reference evidence="3 4" key="1">
    <citation type="submission" date="2020-10" db="EMBL/GenBank/DDBJ databases">
        <title>Plant Genome Project.</title>
        <authorList>
            <person name="Zhang R.-G."/>
        </authorList>
    </citation>
    <scope>NUCLEOTIDE SEQUENCE [LARGE SCALE GENOMIC DNA]</scope>
    <source>
        <strain evidence="3">FAFU-HL-1</strain>
        <tissue evidence="3">Leaf</tissue>
    </source>
</reference>
<dbReference type="EMBL" id="JADGMS010000016">
    <property type="protein sequence ID" value="KAF9665318.1"/>
    <property type="molecule type" value="Genomic_DNA"/>
</dbReference>
<feature type="region of interest" description="Disordered" evidence="1">
    <location>
        <begin position="15"/>
        <end position="62"/>
    </location>
</feature>
<sequence>MGKSLSNISKHLIHHHSKIHLKPTKQARPTSVVKPSEKMENSSGLDKSSSNGNGNSSNTGVPLSDVVSDCIKRWFKATLKEAKAGDINMQVLVSQMYYSGYGIPKDEQKGRLWMTRASRTRSWVWKVSNKQPGYNASDSDSDSDELKDLDSKSFLSTSHIFLSLVLWKFITGHASGFIRDDVVPDLHQLSCACNNCPLLPPSPRVVLCSPGCIFAFILFVTVNNLVIVISQFHRQEAFVS</sequence>
<dbReference type="Proteomes" id="UP000657918">
    <property type="component" value="Chromosome 16"/>
</dbReference>
<protein>
    <submittedName>
        <fullName evidence="3">Uncharacterized protein</fullName>
    </submittedName>
</protein>
<dbReference type="OrthoDB" id="825991at2759"/>
<dbReference type="AlphaFoldDB" id="A0A835MPY3"/>
<dbReference type="InterPro" id="IPR011990">
    <property type="entry name" value="TPR-like_helical_dom_sf"/>
</dbReference>
<evidence type="ECO:0000256" key="2">
    <source>
        <dbReference type="SAM" id="Phobius"/>
    </source>
</evidence>
<name>A0A835MPY3_9ROSI</name>
<keyword evidence="2" id="KW-0472">Membrane</keyword>
<dbReference type="Gene3D" id="1.25.40.10">
    <property type="entry name" value="Tetratricopeptide repeat domain"/>
    <property type="match status" value="1"/>
</dbReference>
<evidence type="ECO:0000313" key="4">
    <source>
        <dbReference type="Proteomes" id="UP000657918"/>
    </source>
</evidence>
<feature type="compositionally biased region" description="Low complexity" evidence="1">
    <location>
        <begin position="41"/>
        <end position="60"/>
    </location>
</feature>
<keyword evidence="2" id="KW-0812">Transmembrane</keyword>
<evidence type="ECO:0000313" key="3">
    <source>
        <dbReference type="EMBL" id="KAF9665318.1"/>
    </source>
</evidence>
<feature type="compositionally biased region" description="Basic residues" evidence="1">
    <location>
        <begin position="15"/>
        <end position="25"/>
    </location>
</feature>
<gene>
    <name evidence="3" type="ORF">SADUNF_Sadunf16G0110300</name>
</gene>
<feature type="transmembrane region" description="Helical" evidence="2">
    <location>
        <begin position="213"/>
        <end position="232"/>
    </location>
</feature>